<dbReference type="SUPFAM" id="SSF52151">
    <property type="entry name" value="FabD/lysophospholipase-like"/>
    <property type="match status" value="1"/>
</dbReference>
<keyword evidence="3 4" id="KW-0442">Lipid degradation</keyword>
<dbReference type="InterPro" id="IPR016035">
    <property type="entry name" value="Acyl_Trfase/lysoPLipase"/>
</dbReference>
<dbReference type="Pfam" id="PF01734">
    <property type="entry name" value="Patatin"/>
    <property type="match status" value="1"/>
</dbReference>
<keyword evidence="2 3" id="KW-0443">Lipid metabolism</keyword>
<comment type="domain">
    <text evidence="4">The nitrogen atoms of the two glycine residues in the GGXR motif define the oxyanion hole, and stabilize the oxyanion that forms during the nucleophilic attack by the catalytic serine during substrate cleavage.</text>
</comment>
<sequence length="419" mass="45556">MGFDGAPSCHGTPGKRLTILSIDGGGVRGVIPAVCLEFLENQLQALDGPEARIADYFDCIAGTSTGGLIAAMLTAPNANKRPLLTAKEVKEFYINKASTIFPPPSGIYGFYDKLRPQFVAALLPGPKYNPKPLADLLSETFKDLKVSDALTDVLLTTFDVQAQEPVFFDKQVALRLPEFDIQLKDACLGTTAAPTYFPAYQIPKPGQSKTEAYYNLVDGGVAANNPTDVAILHAVKDLAFGFAGDGRGGGPEIKGYEDILVLSMGTGSRIDRYNVKDMVSWSKLAWVNNTGQPIVQMLMNSSAYLVDYGVSIRFQIAKVKENYLRLETGHIDGPAAEMDNSSKDNMKNLCQKASDLLKKPPKYRNAMSGALEQVPGYATNEDALTNFARWLSEEKRARKENMDKCLAASTTEQAPRAAF</sequence>
<evidence type="ECO:0000256" key="2">
    <source>
        <dbReference type="ARBA" id="ARBA00023098"/>
    </source>
</evidence>
<evidence type="ECO:0000313" key="7">
    <source>
        <dbReference type="EMBL" id="OAE25158.1"/>
    </source>
</evidence>
<reference evidence="9" key="3">
    <citation type="journal article" date="2020" name="Curr. Biol.">
        <title>Chromatin organization in early land plants reveals an ancestral association between H3K27me3, transposons, and constitutive heterochromatin.</title>
        <authorList>
            <person name="Montgomery S.A."/>
            <person name="Tanizawa Y."/>
            <person name="Galik B."/>
            <person name="Wang N."/>
            <person name="Ito T."/>
            <person name="Mochizuki T."/>
            <person name="Akimcheva S."/>
            <person name="Bowman J.L."/>
            <person name="Cognat V."/>
            <person name="Marechal-Drouard L."/>
            <person name="Ekker H."/>
            <person name="Hong S.F."/>
            <person name="Kohchi T."/>
            <person name="Lin S.S."/>
            <person name="Liu L.D."/>
            <person name="Nakamura Y."/>
            <person name="Valeeva L.R."/>
            <person name="Shakirov E.V."/>
            <person name="Shippen D.E."/>
            <person name="Wei W.L."/>
            <person name="Yagura M."/>
            <person name="Yamaoka S."/>
            <person name="Yamato K.T."/>
            <person name="Liu C."/>
            <person name="Berger F."/>
        </authorList>
    </citation>
    <scope>NUCLEOTIDE SEQUENCE [LARGE SCALE GENOMIC DNA]</scope>
    <source>
        <strain evidence="9">Tak-1</strain>
    </source>
</reference>
<dbReference type="EMBL" id="LVLJ01002403">
    <property type="protein sequence ID" value="OAE25158.1"/>
    <property type="molecule type" value="Genomic_DNA"/>
</dbReference>
<comment type="function">
    <text evidence="4">Lipolytic acyl hydrolase (LAH).</text>
</comment>
<dbReference type="PANTHER" id="PTHR32176:SF92">
    <property type="entry name" value="XYLOSE ISOMERASE"/>
    <property type="match status" value="1"/>
</dbReference>
<name>A0A176VWG4_MARPO</name>
<dbReference type="Proteomes" id="UP000077202">
    <property type="component" value="Unassembled WGS sequence"/>
</dbReference>
<feature type="short sequence motif" description="DGA/G" evidence="3">
    <location>
        <begin position="218"/>
        <end position="220"/>
    </location>
</feature>
<feature type="short sequence motif" description="GXSXG" evidence="3">
    <location>
        <begin position="62"/>
        <end position="66"/>
    </location>
</feature>
<feature type="active site" description="Proton acceptor" evidence="3">
    <location>
        <position position="218"/>
    </location>
</feature>
<dbReference type="PROSITE" id="PS51635">
    <property type="entry name" value="PNPLA"/>
    <property type="match status" value="1"/>
</dbReference>
<gene>
    <name evidence="7" type="ORF">AXG93_3217s1760</name>
    <name evidence="6" type="ORF">Mp_5g19190</name>
</gene>
<dbReference type="GO" id="GO:0016042">
    <property type="term" value="P:lipid catabolic process"/>
    <property type="evidence" value="ECO:0007669"/>
    <property type="project" value="UniProtKB-UniRule"/>
</dbReference>
<evidence type="ECO:0000313" key="6">
    <source>
        <dbReference type="EMBL" id="BBN12329.1"/>
    </source>
</evidence>
<feature type="active site" description="Nucleophile" evidence="3">
    <location>
        <position position="64"/>
    </location>
</feature>
<dbReference type="GO" id="GO:0047372">
    <property type="term" value="F:monoacylglycerol lipase activity"/>
    <property type="evidence" value="ECO:0007669"/>
    <property type="project" value="TreeGrafter"/>
</dbReference>
<keyword evidence="3 4" id="KW-0378">Hydrolase</keyword>
<reference evidence="6" key="2">
    <citation type="journal article" date="2019" name="Curr. Biol.">
        <title>Chromatin organization in early land plants reveals an ancestral association between H3K27me3, transposons, and constitutive heterochromatin.</title>
        <authorList>
            <person name="Montgomery S.A."/>
            <person name="Tanizawa Y."/>
            <person name="Galik B."/>
            <person name="Wang N."/>
            <person name="Ito T."/>
            <person name="Mochizuki T."/>
            <person name="Akimcheva S."/>
            <person name="Bowman J."/>
            <person name="Cognat V."/>
            <person name="Drouard L."/>
            <person name="Ekker H."/>
            <person name="Houng S."/>
            <person name="Kohchi T."/>
            <person name="Lin S."/>
            <person name="Liu L.D."/>
            <person name="Nakamura Y."/>
            <person name="Valeeva L.R."/>
            <person name="Shakirov E.V."/>
            <person name="Shippen D.E."/>
            <person name="Wei W."/>
            <person name="Yagura M."/>
            <person name="Yamaoka S."/>
            <person name="Yamato K.T."/>
            <person name="Liu C."/>
            <person name="Berger F."/>
        </authorList>
    </citation>
    <scope>NUCLEOTIDE SEQUENCE [LARGE SCALE GENOMIC DNA]</scope>
    <source>
        <strain evidence="6">Tak-1</strain>
    </source>
</reference>
<dbReference type="Proteomes" id="UP001162541">
    <property type="component" value="Chromosome 5"/>
</dbReference>
<proteinExistence type="inferred from homology"/>
<dbReference type="GO" id="GO:0004620">
    <property type="term" value="F:phospholipase activity"/>
    <property type="evidence" value="ECO:0007669"/>
    <property type="project" value="TreeGrafter"/>
</dbReference>
<evidence type="ECO:0000256" key="4">
    <source>
        <dbReference type="RuleBase" id="RU361262"/>
    </source>
</evidence>
<dbReference type="EMBL" id="AP019870">
    <property type="protein sequence ID" value="BBN12329.1"/>
    <property type="molecule type" value="Genomic_DNA"/>
</dbReference>
<protein>
    <recommendedName>
        <fullName evidence="4">Patatin</fullName>
        <ecNumber evidence="4">3.1.1.-</ecNumber>
    </recommendedName>
</protein>
<dbReference type="Gene3D" id="3.40.1090.10">
    <property type="entry name" value="Cytosolic phospholipase A2 catalytic domain"/>
    <property type="match status" value="1"/>
</dbReference>
<feature type="short sequence motif" description="GXGXXG" evidence="3">
    <location>
        <begin position="24"/>
        <end position="29"/>
    </location>
</feature>
<evidence type="ECO:0000313" key="9">
    <source>
        <dbReference type="Proteomes" id="UP001162541"/>
    </source>
</evidence>
<feature type="domain" description="PNPLA" evidence="5">
    <location>
        <begin position="20"/>
        <end position="231"/>
    </location>
</feature>
<evidence type="ECO:0000313" key="8">
    <source>
        <dbReference type="Proteomes" id="UP000077202"/>
    </source>
</evidence>
<evidence type="ECO:0000259" key="5">
    <source>
        <dbReference type="PROSITE" id="PS51635"/>
    </source>
</evidence>
<dbReference type="InterPro" id="IPR002641">
    <property type="entry name" value="PNPLA_dom"/>
</dbReference>
<dbReference type="AlphaFoldDB" id="A0A176VWG4"/>
<dbReference type="EC" id="3.1.1.-" evidence="4"/>
<evidence type="ECO:0000256" key="3">
    <source>
        <dbReference type="PROSITE-ProRule" id="PRU01161"/>
    </source>
</evidence>
<accession>A0A176VWG4</accession>
<keyword evidence="8" id="KW-1185">Reference proteome</keyword>
<reference evidence="7 8" key="1">
    <citation type="submission" date="2016-03" db="EMBL/GenBank/DDBJ databases">
        <title>Mechanisms controlling the formation of the plant cell surface in tip-growing cells are functionally conserved among land plants.</title>
        <authorList>
            <person name="Honkanen S."/>
            <person name="Jones V.A."/>
            <person name="Morieri G."/>
            <person name="Champion C."/>
            <person name="Hetherington A.J."/>
            <person name="Kelly S."/>
            <person name="Saint-Marcoux D."/>
            <person name="Proust H."/>
            <person name="Prescott H."/>
            <person name="Dolan L."/>
        </authorList>
    </citation>
    <scope>NUCLEOTIDE SEQUENCE [LARGE SCALE GENOMIC DNA]</scope>
    <source>
        <strain evidence="8">cv. Tak-1 and cv. Tak-2</strain>
        <tissue evidence="7">Whole gametophyte</tissue>
    </source>
</reference>
<dbReference type="PANTHER" id="PTHR32176">
    <property type="entry name" value="XYLOSE ISOMERASE"/>
    <property type="match status" value="1"/>
</dbReference>
<comment type="similarity">
    <text evidence="1 4">Belongs to the patatin family.</text>
</comment>
<evidence type="ECO:0000256" key="1">
    <source>
        <dbReference type="ARBA" id="ARBA00010240"/>
    </source>
</evidence>
<organism evidence="7 8">
    <name type="scientific">Marchantia polymorpha subsp. ruderalis</name>
    <dbReference type="NCBI Taxonomy" id="1480154"/>
    <lineage>
        <taxon>Eukaryota</taxon>
        <taxon>Viridiplantae</taxon>
        <taxon>Streptophyta</taxon>
        <taxon>Embryophyta</taxon>
        <taxon>Marchantiophyta</taxon>
        <taxon>Marchantiopsida</taxon>
        <taxon>Marchantiidae</taxon>
        <taxon>Marchantiales</taxon>
        <taxon>Marchantiaceae</taxon>
        <taxon>Marchantia</taxon>
    </lineage>
</organism>